<protein>
    <recommendedName>
        <fullName evidence="3">TnsA endonuclease N-terminal domain-containing protein</fullName>
    </recommendedName>
</protein>
<reference evidence="1 2" key="1">
    <citation type="submission" date="2019-02" db="EMBL/GenBank/DDBJ databases">
        <title>The genomic architecture of introgression among sibling species of bacteria.</title>
        <authorList>
            <person name="Cavassim M.I.A."/>
            <person name="Moeskjaer S."/>
            <person name="Moslemi C."/>
            <person name="Fields B."/>
            <person name="Bachmann A."/>
            <person name="Vilhjalmsson B."/>
            <person name="Schierup M.H."/>
            <person name="Young J.P.W."/>
            <person name="Andersen S.U."/>
        </authorList>
    </citation>
    <scope>NUCLEOTIDE SEQUENCE [LARGE SCALE GENOMIC DNA]</scope>
    <source>
        <strain evidence="1 2">SM92</strain>
    </source>
</reference>
<evidence type="ECO:0008006" key="3">
    <source>
        <dbReference type="Google" id="ProtNLM"/>
    </source>
</evidence>
<gene>
    <name evidence="1" type="ORF">ELH40_12095</name>
</gene>
<dbReference type="AlphaFoldDB" id="A0AB38I4Y6"/>
<evidence type="ECO:0000313" key="1">
    <source>
        <dbReference type="EMBL" id="TBC15615.1"/>
    </source>
</evidence>
<name>A0AB38I4Y6_9HYPH</name>
<comment type="caution">
    <text evidence="1">The sequence shown here is derived from an EMBL/GenBank/DDBJ whole genome shotgun (WGS) entry which is preliminary data.</text>
</comment>
<organism evidence="1 2">
    <name type="scientific">Rhizobium ruizarguesonis</name>
    <dbReference type="NCBI Taxonomy" id="2081791"/>
    <lineage>
        <taxon>Bacteria</taxon>
        <taxon>Pseudomonadati</taxon>
        <taxon>Pseudomonadota</taxon>
        <taxon>Alphaproteobacteria</taxon>
        <taxon>Hyphomicrobiales</taxon>
        <taxon>Rhizobiaceae</taxon>
        <taxon>Rhizobium/Agrobacterium group</taxon>
        <taxon>Rhizobium</taxon>
    </lineage>
</organism>
<evidence type="ECO:0000313" key="2">
    <source>
        <dbReference type="Proteomes" id="UP000294215"/>
    </source>
</evidence>
<dbReference type="EMBL" id="SIMR01000001">
    <property type="protein sequence ID" value="TBC15615.1"/>
    <property type="molecule type" value="Genomic_DNA"/>
</dbReference>
<accession>A0AB38I4Y6</accession>
<proteinExistence type="predicted"/>
<sequence>MTCKERGTVRAIPDSFEFARADRPAAGRLIVPGVTPDDHPGLTFEEAGDRTDVAWQPPRASTASREISLKSASSIRGHLVDISRNRLLSFESILEYLMANIVMADKNIILVEDQPAELPFDLDGNPHRHTIDFRTTSSSRMRVAYAVKPEDQLVRDQTIRKMQALASLHAPTFADKFIVCTEAKITRDYGWNAVDINEARAVRSQAYCDHVLEVLLGIGRPIEIWRLQEQLGDESDVWNAVLCLLFDRLIQIEEPRRRFSDASVILPLIRH</sequence>
<dbReference type="Proteomes" id="UP000294215">
    <property type="component" value="Unassembled WGS sequence"/>
</dbReference>
<dbReference type="RefSeq" id="WP_130774522.1">
    <property type="nucleotide sequence ID" value="NZ_SIMR01000001.1"/>
</dbReference>